<dbReference type="AlphaFoldDB" id="A0AA39WYN4"/>
<sequence>MTAHLALARPRSGLPRLRESAALEEVLQHPGQYLDLLSVDDAAELINEAFMTEPSRRSHYTLLKELLKPAKLTVPEKTTELVKYYNSYTVAHVYIEKSQEAVDRYYDIPTLTALQIACDT</sequence>
<evidence type="ECO:0000313" key="1">
    <source>
        <dbReference type="EMBL" id="KAK0624025.1"/>
    </source>
</evidence>
<comment type="caution">
    <text evidence="1">The sequence shown here is derived from an EMBL/GenBank/DDBJ whole genome shotgun (WGS) entry which is preliminary data.</text>
</comment>
<gene>
    <name evidence="1" type="ORF">B0T14DRAFT_517424</name>
</gene>
<evidence type="ECO:0000313" key="2">
    <source>
        <dbReference type="Proteomes" id="UP001175000"/>
    </source>
</evidence>
<reference evidence="1" key="1">
    <citation type="submission" date="2023-06" db="EMBL/GenBank/DDBJ databases">
        <title>Genome-scale phylogeny and comparative genomics of the fungal order Sordariales.</title>
        <authorList>
            <consortium name="Lawrence Berkeley National Laboratory"/>
            <person name="Hensen N."/>
            <person name="Bonometti L."/>
            <person name="Westerberg I."/>
            <person name="Brannstrom I.O."/>
            <person name="Guillou S."/>
            <person name="Cros-Aarteil S."/>
            <person name="Calhoun S."/>
            <person name="Haridas S."/>
            <person name="Kuo A."/>
            <person name="Mondo S."/>
            <person name="Pangilinan J."/>
            <person name="Riley R."/>
            <person name="Labutti K."/>
            <person name="Andreopoulos B."/>
            <person name="Lipzen A."/>
            <person name="Chen C."/>
            <person name="Yanf M."/>
            <person name="Daum C."/>
            <person name="Ng V."/>
            <person name="Clum A."/>
            <person name="Steindorff A."/>
            <person name="Ohm R."/>
            <person name="Martin F."/>
            <person name="Silar P."/>
            <person name="Natvig D."/>
            <person name="Lalanne C."/>
            <person name="Gautier V."/>
            <person name="Ament-Velasquez S.L."/>
            <person name="Kruys A."/>
            <person name="Hutchinson M.I."/>
            <person name="Powell A.J."/>
            <person name="Barry K."/>
            <person name="Miller A.N."/>
            <person name="Grigoriev I.V."/>
            <person name="Debuchy R."/>
            <person name="Gladieux P."/>
            <person name="Thoren M.H."/>
            <person name="Johannesson H."/>
        </authorList>
    </citation>
    <scope>NUCLEOTIDE SEQUENCE</scope>
    <source>
        <strain evidence="1">CBS 606.72</strain>
    </source>
</reference>
<dbReference type="Proteomes" id="UP001175000">
    <property type="component" value="Unassembled WGS sequence"/>
</dbReference>
<keyword evidence="2" id="KW-1185">Reference proteome</keyword>
<protein>
    <submittedName>
        <fullName evidence="1">Uncharacterized protein</fullName>
    </submittedName>
</protein>
<dbReference type="EMBL" id="JAULSU010000003">
    <property type="protein sequence ID" value="KAK0624025.1"/>
    <property type="molecule type" value="Genomic_DNA"/>
</dbReference>
<organism evidence="1 2">
    <name type="scientific">Immersiella caudata</name>
    <dbReference type="NCBI Taxonomy" id="314043"/>
    <lineage>
        <taxon>Eukaryota</taxon>
        <taxon>Fungi</taxon>
        <taxon>Dikarya</taxon>
        <taxon>Ascomycota</taxon>
        <taxon>Pezizomycotina</taxon>
        <taxon>Sordariomycetes</taxon>
        <taxon>Sordariomycetidae</taxon>
        <taxon>Sordariales</taxon>
        <taxon>Lasiosphaeriaceae</taxon>
        <taxon>Immersiella</taxon>
    </lineage>
</organism>
<proteinExistence type="predicted"/>
<name>A0AA39WYN4_9PEZI</name>
<accession>A0AA39WYN4</accession>